<reference evidence="3" key="2">
    <citation type="submission" date="2025-09" db="UniProtKB">
        <authorList>
            <consortium name="Ensembl"/>
        </authorList>
    </citation>
    <scope>IDENTIFICATION</scope>
</reference>
<dbReference type="PANTHER" id="PTHR21831:SF2">
    <property type="entry name" value="MICROTUBULE-ASSOCIATED PROTEIN 10"/>
    <property type="match status" value="1"/>
</dbReference>
<dbReference type="GO" id="GO:0005813">
    <property type="term" value="C:centrosome"/>
    <property type="evidence" value="ECO:0007669"/>
    <property type="project" value="TreeGrafter"/>
</dbReference>
<feature type="region of interest" description="Disordered" evidence="1">
    <location>
        <begin position="576"/>
        <end position="606"/>
    </location>
</feature>
<dbReference type="RefSeq" id="XP_020332510.2">
    <property type="nucleotide sequence ID" value="XM_020476921.2"/>
</dbReference>
<sequence length="1268" mass="139728">MFNQLIQRGISIQNGITGNSGLRVNPSNSCCSDTCRNGTMTEQLNNNQTLFSFELLVEYIRIDKTRKCLNYSDELALGVRLLDFPTLLIYQPETSTPLLDQRHHEDEDIEKENQLYQAHDTFKYPFNKGKSCLFKTHLDSLHTHLSNTPLHAVVLDMRGEVPTLIGSSLVSLVRLIDCIRCDVEVHGISSPSSQGEKGLVDLFNLMGEKIGVLSLRYNLFSLGSSSLPHIPDNRVLPVGITHGTDSMKPIEHLQADRGKGTKPLDLDIDNRPSKVLYQNIDINDKPTEIVVSEARQTLPVSTGTQTEHSRSKQHHRTLRVAAIDEEHDEGSLYVQPPSLYYSSSVEQQQENEPGHYRVLDMESLRVEDLDLGNEETPDETQVPATDHRCRQRPDVVMESRGREERGQHQPQQMASILGEALRPLPLLNTLLVELAQLSGQSQTQLQQLFSVHPNLAWIYRPLTEPSNGQVDWPQSQGLRDTTTSPQRGRQSPCPVVPELWVGPSPRVKNRPLQEQCSTTTQSSIRKTNWENTMSGNTVSKSSPKKKLSFGMTKTFRLRMKQVQPCGMKCHLHECRKQQTDKQTLKTKGHSRKSNNNNRQTDKPIDGRKLLNRNDILNEDIATSISSLDRDRGRQGNISTGTQQELIDTFTTSVNAEDFYCKRDDSSQRLPKQKPSSHSKQDSHSKLWVHIPSVDHTEEVLRSGEYDHGDSDSRGDGDETPRGSKPRPHLLDSGHKPHMSDTRRTPRLKHPHSASSSDRLDSVGAVEYLDDFSSLDPTDGDGFSPSTDLLSSPEPVSGRTRGRSPEPVGGGKTRGSSPEPVSGRTRGRSPEPVGGGKPRGSSPEPVSGRTRGRSPEPVGGGKTRGSSPEPVGVGKTRGRSPEPVSGRTRGRSPEPVGGGKTRGSSPEPVGGGKIRGRSPEPVGVGKTRGRSPEPVGGGTRDKTRSRVSGDHNSDGSSVSERSQRRRVAPPLPVPVKAETSPQRSLMNTHVIRPRTQDSVLSVSSDNSVGDTPASIHSVCSRTQLAARPCSGGAMRSGSGARRTSTNRPGGTWSQGAKGSFSESLRASSQLRDIHTGYIPKEPKDRAPDRGYYVDTHTDSIHTQNSRSDRGYSVDTHTDSIHTKNSRSDRGYSVDTHTDSIHTKNSRSDRGYSVDTHTDSIHTKNSRSDRGYSVDTHTASIHTKNSRSDRGYSVDTHTASIHTKNSRSDRGYSVDTCISTNYNSSPESHKAEDIEEELTEEAGEELTEEAGEELTEERGEELTGGRRGAN</sequence>
<feature type="compositionally biased region" description="Polar residues" evidence="1">
    <location>
        <begin position="512"/>
        <end position="541"/>
    </location>
</feature>
<dbReference type="KEGG" id="oki:109885053"/>
<feature type="compositionally biased region" description="Low complexity" evidence="1">
    <location>
        <begin position="996"/>
        <end position="1009"/>
    </location>
</feature>
<accession>A0A8C7I9N6</accession>
<protein>
    <recommendedName>
        <fullName evidence="2">Microtubule-associated protein 10 C-terminal domain-containing protein</fullName>
    </recommendedName>
</protein>
<dbReference type="GO" id="GO:0005881">
    <property type="term" value="C:cytoplasmic microtubule"/>
    <property type="evidence" value="ECO:0007669"/>
    <property type="project" value="TreeGrafter"/>
</dbReference>
<dbReference type="GO" id="GO:1990023">
    <property type="term" value="C:mitotic spindle midzone"/>
    <property type="evidence" value="ECO:0007669"/>
    <property type="project" value="TreeGrafter"/>
</dbReference>
<feature type="domain" description="Microtubule-associated protein 10 C-terminal" evidence="2">
    <location>
        <begin position="384"/>
        <end position="583"/>
    </location>
</feature>
<feature type="region of interest" description="Disordered" evidence="1">
    <location>
        <begin position="662"/>
        <end position="1012"/>
    </location>
</feature>
<dbReference type="AlphaFoldDB" id="A0A8C7I9N6"/>
<proteinExistence type="predicted"/>
<feature type="compositionally biased region" description="Acidic residues" evidence="1">
    <location>
        <begin position="1231"/>
        <end position="1253"/>
    </location>
</feature>
<keyword evidence="4" id="KW-1185">Reference proteome</keyword>
<dbReference type="GO" id="GO:0032467">
    <property type="term" value="P:positive regulation of cytokinesis"/>
    <property type="evidence" value="ECO:0007669"/>
    <property type="project" value="TreeGrafter"/>
</dbReference>
<evidence type="ECO:0000313" key="4">
    <source>
        <dbReference type="Proteomes" id="UP000694557"/>
    </source>
</evidence>
<dbReference type="PANTHER" id="PTHR21831">
    <property type="entry name" value="MICROTUBULE-ASSOCIATED PROTEIN 10"/>
    <property type="match status" value="1"/>
</dbReference>
<feature type="compositionally biased region" description="Polar residues" evidence="1">
    <location>
        <begin position="1214"/>
        <end position="1224"/>
    </location>
</feature>
<dbReference type="GO" id="GO:0008017">
    <property type="term" value="F:microtubule binding"/>
    <property type="evidence" value="ECO:0007669"/>
    <property type="project" value="InterPro"/>
</dbReference>
<feature type="compositionally biased region" description="Basic and acidic residues" evidence="1">
    <location>
        <begin position="1105"/>
        <end position="1170"/>
    </location>
</feature>
<feature type="compositionally biased region" description="Basic and acidic residues" evidence="1">
    <location>
        <begin position="938"/>
        <end position="952"/>
    </location>
</feature>
<gene>
    <name evidence="3" type="primary">map10</name>
</gene>
<evidence type="ECO:0000259" key="2">
    <source>
        <dbReference type="Pfam" id="PF14925"/>
    </source>
</evidence>
<organism evidence="3 4">
    <name type="scientific">Oncorhynchus kisutch</name>
    <name type="common">Coho salmon</name>
    <name type="synonym">Salmo kisutch</name>
    <dbReference type="NCBI Taxonomy" id="8019"/>
    <lineage>
        <taxon>Eukaryota</taxon>
        <taxon>Metazoa</taxon>
        <taxon>Chordata</taxon>
        <taxon>Craniata</taxon>
        <taxon>Vertebrata</taxon>
        <taxon>Euteleostomi</taxon>
        <taxon>Actinopterygii</taxon>
        <taxon>Neopterygii</taxon>
        <taxon>Teleostei</taxon>
        <taxon>Protacanthopterygii</taxon>
        <taxon>Salmoniformes</taxon>
        <taxon>Salmonidae</taxon>
        <taxon>Salmoninae</taxon>
        <taxon>Oncorhynchus</taxon>
    </lineage>
</organism>
<dbReference type="GO" id="GO:0051256">
    <property type="term" value="P:mitotic spindle midzone assembly"/>
    <property type="evidence" value="ECO:0007669"/>
    <property type="project" value="TreeGrafter"/>
</dbReference>
<evidence type="ECO:0000313" key="3">
    <source>
        <dbReference type="Ensembl" id="ENSOKIP00005068603.1"/>
    </source>
</evidence>
<dbReference type="GO" id="GO:0097431">
    <property type="term" value="C:mitotic spindle pole"/>
    <property type="evidence" value="ECO:0007669"/>
    <property type="project" value="TreeGrafter"/>
</dbReference>
<dbReference type="GeneTree" id="ENSGT00390000008459"/>
<feature type="region of interest" description="Disordered" evidence="1">
    <location>
        <begin position="1027"/>
        <end position="1268"/>
    </location>
</feature>
<reference evidence="3" key="1">
    <citation type="submission" date="2025-08" db="UniProtKB">
        <authorList>
            <consortium name="Ensembl"/>
        </authorList>
    </citation>
    <scope>IDENTIFICATION</scope>
</reference>
<feature type="compositionally biased region" description="Basic and acidic residues" evidence="1">
    <location>
        <begin position="692"/>
        <end position="721"/>
    </location>
</feature>
<name>A0A8C7I9N6_ONCKI</name>
<dbReference type="InterPro" id="IPR026679">
    <property type="entry name" value="MAP10_C-term"/>
</dbReference>
<evidence type="ECO:0000256" key="1">
    <source>
        <dbReference type="SAM" id="MobiDB-lite"/>
    </source>
</evidence>
<feature type="compositionally biased region" description="Polar residues" evidence="1">
    <location>
        <begin position="467"/>
        <end position="489"/>
    </location>
</feature>
<feature type="region of interest" description="Disordered" evidence="1">
    <location>
        <begin position="467"/>
        <end position="547"/>
    </location>
</feature>
<feature type="region of interest" description="Disordered" evidence="1">
    <location>
        <begin position="373"/>
        <end position="392"/>
    </location>
</feature>
<dbReference type="CTD" id="54627"/>
<dbReference type="GO" id="GO:0030496">
    <property type="term" value="C:midbody"/>
    <property type="evidence" value="ECO:0007669"/>
    <property type="project" value="TreeGrafter"/>
</dbReference>
<dbReference type="Proteomes" id="UP000694557">
    <property type="component" value="Unassembled WGS sequence"/>
</dbReference>
<dbReference type="GeneID" id="109885053"/>
<dbReference type="Pfam" id="PF14924">
    <property type="entry name" value="MAP10_N"/>
    <property type="match status" value="1"/>
</dbReference>
<dbReference type="Ensembl" id="ENSOKIT00005072964.1">
    <property type="protein sequence ID" value="ENSOKIP00005068603.1"/>
    <property type="gene ID" value="ENSOKIG00005029465.1"/>
</dbReference>
<feature type="compositionally biased region" description="Low complexity" evidence="1">
    <location>
        <begin position="1029"/>
        <end position="1046"/>
    </location>
</feature>
<dbReference type="Pfam" id="PF14925">
    <property type="entry name" value="HPHLAWLY"/>
    <property type="match status" value="1"/>
</dbReference>
<dbReference type="GO" id="GO:0031122">
    <property type="term" value="P:cytoplasmic microtubule organization"/>
    <property type="evidence" value="ECO:0007669"/>
    <property type="project" value="TreeGrafter"/>
</dbReference>
<dbReference type="InterPro" id="IPR039302">
    <property type="entry name" value="MAP10"/>
</dbReference>
<feature type="compositionally biased region" description="Polar residues" evidence="1">
    <location>
        <begin position="1050"/>
        <end position="1069"/>
    </location>
</feature>
<feature type="compositionally biased region" description="Basic and acidic residues" evidence="1">
    <location>
        <begin position="728"/>
        <end position="743"/>
    </location>
</feature>